<accession>A0A9P1MDV9</accession>
<feature type="compositionally biased region" description="Polar residues" evidence="1">
    <location>
        <begin position="377"/>
        <end position="388"/>
    </location>
</feature>
<dbReference type="EMBL" id="CALLCH030000017">
    <property type="protein sequence ID" value="CAI4218246.1"/>
    <property type="molecule type" value="Genomic_DNA"/>
</dbReference>
<dbReference type="OrthoDB" id="5424149at2759"/>
<keyword evidence="4" id="KW-1185">Reference proteome</keyword>
<evidence type="ECO:0000313" key="4">
    <source>
        <dbReference type="Proteomes" id="UP000838763"/>
    </source>
</evidence>
<comment type="caution">
    <text evidence="3">The sequence shown here is derived from an EMBL/GenBank/DDBJ whole genome shotgun (WGS) entry which is preliminary data.</text>
</comment>
<dbReference type="Pfam" id="PF25545">
    <property type="entry name" value="DUF7924"/>
    <property type="match status" value="1"/>
</dbReference>
<sequence>MAKAQIIAGPNKKGALPGKLKRTGARRRCEATCRSEAGRDVGNESGIARRSKRPKLTRSNLRLHDKLTRLFERSSKFIISPSQPGTALDEGSFSSKHTVLTTTSGFDMIAADNGIQSIADSSRPTNYADLKEMLDQPRRSESPNESDYEFYVEKLGQMRTEQDVVVESSIHLFKDHRQRDYARHYNTTFTGLPKDCGFNRGLLAPQPDYVESLVPEAYRPFPIARELGGAAVLIQRDRQSVTLPHFIGEWKCPAGSMPQAKSQAAYDGATCVHGRNHALEYMGKRDPEGHAAVTSFVCNGEQLSIFAHHALPSLNNQGKVEYHQSMLSNTPLNGSLESYKQGRKQLRNAQDYGKQQSAEMRDRLKSHWAARTAQRALASQKSGRTTTAAPKADSMESWGEVGRGRTKTPKAAFSAIHPTHTQPPGNAGRLTVVMGEQYGINSFVGDYYSDEGCGRFSQQDVHGLTSTVAILITGAEDCKTKAKTGSRTNLAQVQTDAAMTVNMMMANSSSPVFLGSGTVRRTKSLPDGVGTQEAPHLPQGQLPSMQNESPRNTQLVASSMDGEAWNASATGYSAVREDDENDEACPRTRPQDPNHERDWQKGDYGGVCKERGEAAGLPTNIPPTFSGR</sequence>
<feature type="region of interest" description="Disordered" evidence="1">
    <location>
        <begin position="1"/>
        <end position="23"/>
    </location>
</feature>
<feature type="region of interest" description="Disordered" evidence="1">
    <location>
        <begin position="572"/>
        <end position="628"/>
    </location>
</feature>
<proteinExistence type="predicted"/>
<feature type="region of interest" description="Disordered" evidence="1">
    <location>
        <begin position="372"/>
        <end position="407"/>
    </location>
</feature>
<organism evidence="3 4">
    <name type="scientific">Parascedosporium putredinis</name>
    <dbReference type="NCBI Taxonomy" id="1442378"/>
    <lineage>
        <taxon>Eukaryota</taxon>
        <taxon>Fungi</taxon>
        <taxon>Dikarya</taxon>
        <taxon>Ascomycota</taxon>
        <taxon>Pezizomycotina</taxon>
        <taxon>Sordariomycetes</taxon>
        <taxon>Hypocreomycetidae</taxon>
        <taxon>Microascales</taxon>
        <taxon>Microascaceae</taxon>
        <taxon>Parascedosporium</taxon>
    </lineage>
</organism>
<dbReference type="InterPro" id="IPR057684">
    <property type="entry name" value="DUF7924"/>
</dbReference>
<feature type="region of interest" description="Disordered" evidence="1">
    <location>
        <begin position="39"/>
        <end position="58"/>
    </location>
</feature>
<name>A0A9P1MDV9_9PEZI</name>
<gene>
    <name evidence="3" type="ORF">PPNO1_LOCUS7839</name>
</gene>
<reference evidence="3" key="1">
    <citation type="submission" date="2022-11" db="EMBL/GenBank/DDBJ databases">
        <authorList>
            <person name="Scott C."/>
            <person name="Bruce N."/>
        </authorList>
    </citation>
    <scope>NUCLEOTIDE SEQUENCE</scope>
</reference>
<evidence type="ECO:0000313" key="3">
    <source>
        <dbReference type="EMBL" id="CAI4218246.1"/>
    </source>
</evidence>
<protein>
    <recommendedName>
        <fullName evidence="2">DUF7924 domain-containing protein</fullName>
    </recommendedName>
</protein>
<dbReference type="AlphaFoldDB" id="A0A9P1MDV9"/>
<feature type="region of interest" description="Disordered" evidence="1">
    <location>
        <begin position="523"/>
        <end position="549"/>
    </location>
</feature>
<feature type="compositionally biased region" description="Basic and acidic residues" evidence="1">
    <location>
        <begin position="584"/>
        <end position="601"/>
    </location>
</feature>
<evidence type="ECO:0000259" key="2">
    <source>
        <dbReference type="Pfam" id="PF25545"/>
    </source>
</evidence>
<dbReference type="Proteomes" id="UP000838763">
    <property type="component" value="Unassembled WGS sequence"/>
</dbReference>
<evidence type="ECO:0000256" key="1">
    <source>
        <dbReference type="SAM" id="MobiDB-lite"/>
    </source>
</evidence>
<feature type="domain" description="DUF7924" evidence="2">
    <location>
        <begin position="204"/>
        <end position="333"/>
    </location>
</feature>